<dbReference type="PANTHER" id="PTHR21115:SF0">
    <property type="entry name" value="GH06117P-RELATED"/>
    <property type="match status" value="1"/>
</dbReference>
<evidence type="ECO:0000259" key="1">
    <source>
        <dbReference type="Pfam" id="PF16013"/>
    </source>
</evidence>
<organism evidence="2 3">
    <name type="scientific">Caenorhabditis angaria</name>
    <dbReference type="NCBI Taxonomy" id="860376"/>
    <lineage>
        <taxon>Eukaryota</taxon>
        <taxon>Metazoa</taxon>
        <taxon>Ecdysozoa</taxon>
        <taxon>Nematoda</taxon>
        <taxon>Chromadorea</taxon>
        <taxon>Rhabditida</taxon>
        <taxon>Rhabditina</taxon>
        <taxon>Rhabditomorpha</taxon>
        <taxon>Rhabditoidea</taxon>
        <taxon>Rhabditidae</taxon>
        <taxon>Peloderinae</taxon>
        <taxon>Caenorhabditis</taxon>
    </lineage>
</organism>
<name>A0A9P1MYZ3_9PELO</name>
<feature type="domain" description="DUF4781" evidence="1">
    <location>
        <begin position="123"/>
        <end position="204"/>
    </location>
</feature>
<dbReference type="InterPro" id="IPR016024">
    <property type="entry name" value="ARM-type_fold"/>
</dbReference>
<sequence length="816" mass="92935">MGNTLTGEYPSSWDEEDVEEWSVEADYTQKMFYHIFQGTQFVEYDKESEEELVSKICLAINGTPKIKQAGKTNHSAEQLEEAKRISHKIKQVWAMIPAENRPKFSIGTIFICCKQDKNQFTLPIFKLLYKIEGSDHSFRFIDTTCRVYEDWDDWKKNNSLPMMKYCYPEQGFYACSYLTAFAFQCNEDPDIEYGTSPASPEKKRKKLNAALAEAIGVTTKKSEENIEKPIALALISDDKSAASLLSKIQAQNRPKEVLESTLNVCKVNGDDAHVGEPFRQLFSDYFRILGIESAQNCWDLLFAAISSAENVSKNETAIICDFINSANLLGNGFSKLVQKIKLNLAETIKNFYASERIEDAGNLGYSLICLLLAENAYCDEDNGIVIDFWKENVEVEEMQKSPHFALLHLLALGSKSTEKWPKKSLKKLESHPKILEIFQNHIEFFAVVLEENTVVQLLKMSLEKEEKLKMLARRCGIAGISGLLTKAVLEVGENPKIIDFLTNLDGVIEGKEDLFAIFNLLINSAETSIATQNLLRKYAKTYPEIFQKFVKKSKNAFLRENFKGPEMSETKYVNRTAEEINQVLLEEEQVDLEKICVVLKSVHTWEVKQAIFENLTKLVENLEGGENPQELDLYKQIIRIYANSNLESLAIQLILTRLASDDWPENRKNSPDVLTKLTELLDVMIRDAKNSIIKNFTAIFCQLFSDLLRSVQRFLRNSENFGEEEDAILRKHKLIQDISRIVDLMKRHESYFSMLAASMISDTVFNGSATILTMAKLHSLADRNASALLATNLPVVERTRYSKFLPIITKASKKVF</sequence>
<proteinExistence type="predicted"/>
<dbReference type="EMBL" id="CANHGI010000003">
    <property type="protein sequence ID" value="CAI5443963.1"/>
    <property type="molecule type" value="Genomic_DNA"/>
</dbReference>
<dbReference type="PANTHER" id="PTHR21115">
    <property type="entry name" value="GH06117P-RELATED"/>
    <property type="match status" value="1"/>
</dbReference>
<gene>
    <name evidence="2" type="ORF">CAMP_LOCUS6600</name>
</gene>
<dbReference type="Pfam" id="PF16013">
    <property type="entry name" value="DUF4781"/>
    <property type="match status" value="1"/>
</dbReference>
<accession>A0A9P1MYZ3</accession>
<comment type="caution">
    <text evidence="2">The sequence shown here is derived from an EMBL/GenBank/DDBJ whole genome shotgun (WGS) entry which is preliminary data.</text>
</comment>
<dbReference type="Proteomes" id="UP001152747">
    <property type="component" value="Unassembled WGS sequence"/>
</dbReference>
<dbReference type="AlphaFoldDB" id="A0A9P1MYZ3"/>
<dbReference type="SUPFAM" id="SSF48371">
    <property type="entry name" value="ARM repeat"/>
    <property type="match status" value="1"/>
</dbReference>
<keyword evidence="3" id="KW-1185">Reference proteome</keyword>
<evidence type="ECO:0000313" key="2">
    <source>
        <dbReference type="EMBL" id="CAI5443963.1"/>
    </source>
</evidence>
<dbReference type="InterPro" id="IPR031962">
    <property type="entry name" value="DUF4781"/>
</dbReference>
<dbReference type="OrthoDB" id="5839236at2759"/>
<protein>
    <recommendedName>
        <fullName evidence="1">DUF4781 domain-containing protein</fullName>
    </recommendedName>
</protein>
<evidence type="ECO:0000313" key="3">
    <source>
        <dbReference type="Proteomes" id="UP001152747"/>
    </source>
</evidence>
<reference evidence="2" key="1">
    <citation type="submission" date="2022-11" db="EMBL/GenBank/DDBJ databases">
        <authorList>
            <person name="Kikuchi T."/>
        </authorList>
    </citation>
    <scope>NUCLEOTIDE SEQUENCE</scope>
    <source>
        <strain evidence="2">PS1010</strain>
    </source>
</reference>